<protein>
    <submittedName>
        <fullName evidence="1">Uncharacterized protein</fullName>
    </submittedName>
</protein>
<dbReference type="AlphaFoldDB" id="A0AA40ESI3"/>
<dbReference type="EMBL" id="JAUKTV010000002">
    <property type="protein sequence ID" value="KAK0744620.1"/>
    <property type="molecule type" value="Genomic_DNA"/>
</dbReference>
<comment type="caution">
    <text evidence="1">The sequence shown here is derived from an EMBL/GenBank/DDBJ whole genome shotgun (WGS) entry which is preliminary data.</text>
</comment>
<proteinExistence type="predicted"/>
<gene>
    <name evidence="1" type="ORF">B0T21DRAFT_358079</name>
</gene>
<name>A0AA40ESI3_9PEZI</name>
<evidence type="ECO:0000313" key="1">
    <source>
        <dbReference type="EMBL" id="KAK0744620.1"/>
    </source>
</evidence>
<evidence type="ECO:0000313" key="2">
    <source>
        <dbReference type="Proteomes" id="UP001172159"/>
    </source>
</evidence>
<keyword evidence="2" id="KW-1185">Reference proteome</keyword>
<dbReference type="Proteomes" id="UP001172159">
    <property type="component" value="Unassembled WGS sequence"/>
</dbReference>
<sequence>MASHSTTSPHQKLKSTFTRFIHGPIDATTHKNPSLVSSVLSSDCLRFIAPASFLASIGAPPDFAFDVATWEAQYANEAGFIGTKSVDITHLVVDPETKTGAARTVYIDDLNLANGEKEEVRLDVSWFVSFSEDGEKITKVTEVLDGLVFVDVHRRIKELKEESEAKAKGA</sequence>
<reference evidence="1" key="1">
    <citation type="submission" date="2023-06" db="EMBL/GenBank/DDBJ databases">
        <title>Genome-scale phylogeny and comparative genomics of the fungal order Sordariales.</title>
        <authorList>
            <consortium name="Lawrence Berkeley National Laboratory"/>
            <person name="Hensen N."/>
            <person name="Bonometti L."/>
            <person name="Westerberg I."/>
            <person name="Brannstrom I.O."/>
            <person name="Guillou S."/>
            <person name="Cros-Aarteil S."/>
            <person name="Calhoun S."/>
            <person name="Haridas S."/>
            <person name="Kuo A."/>
            <person name="Mondo S."/>
            <person name="Pangilinan J."/>
            <person name="Riley R."/>
            <person name="Labutti K."/>
            <person name="Andreopoulos B."/>
            <person name="Lipzen A."/>
            <person name="Chen C."/>
            <person name="Yanf M."/>
            <person name="Daum C."/>
            <person name="Ng V."/>
            <person name="Clum A."/>
            <person name="Steindorff A."/>
            <person name="Ohm R."/>
            <person name="Martin F."/>
            <person name="Silar P."/>
            <person name="Natvig D."/>
            <person name="Lalanne C."/>
            <person name="Gautier V."/>
            <person name="Ament-Velasquez S.L."/>
            <person name="Kruys A."/>
            <person name="Hutchinson M.I."/>
            <person name="Powell A.J."/>
            <person name="Barry K."/>
            <person name="Miller A.N."/>
            <person name="Grigoriev I.V."/>
            <person name="Debuchy R."/>
            <person name="Gladieux P."/>
            <person name="Thoren M.H."/>
            <person name="Johannesson H."/>
        </authorList>
    </citation>
    <scope>NUCLEOTIDE SEQUENCE</scope>
    <source>
        <strain evidence="1">CBS 540.89</strain>
    </source>
</reference>
<accession>A0AA40ESI3</accession>
<organism evidence="1 2">
    <name type="scientific">Apiosordaria backusii</name>
    <dbReference type="NCBI Taxonomy" id="314023"/>
    <lineage>
        <taxon>Eukaryota</taxon>
        <taxon>Fungi</taxon>
        <taxon>Dikarya</taxon>
        <taxon>Ascomycota</taxon>
        <taxon>Pezizomycotina</taxon>
        <taxon>Sordariomycetes</taxon>
        <taxon>Sordariomycetidae</taxon>
        <taxon>Sordariales</taxon>
        <taxon>Lasiosphaeriaceae</taxon>
        <taxon>Apiosordaria</taxon>
    </lineage>
</organism>